<keyword evidence="6" id="KW-1185">Reference proteome</keyword>
<dbReference type="InterPro" id="IPR022383">
    <property type="entry name" value="Lactate/malate_DH_C"/>
</dbReference>
<dbReference type="InterPro" id="IPR015955">
    <property type="entry name" value="Lactate_DH/Glyco_Ohase_4_C"/>
</dbReference>
<evidence type="ECO:0000259" key="4">
    <source>
        <dbReference type="Pfam" id="PF02866"/>
    </source>
</evidence>
<feature type="compositionally biased region" description="Basic and acidic residues" evidence="3">
    <location>
        <begin position="464"/>
        <end position="478"/>
    </location>
</feature>
<dbReference type="Gene3D" id="3.90.110.10">
    <property type="entry name" value="Lactate dehydrogenase/glycoside hydrolase, family 4, C-terminal"/>
    <property type="match status" value="1"/>
</dbReference>
<dbReference type="PANTHER" id="PTHR23382">
    <property type="entry name" value="MALATE DEHYDROGENASE"/>
    <property type="match status" value="1"/>
</dbReference>
<dbReference type="OrthoDB" id="1510206at2759"/>
<accession>A0A7I8V498</accession>
<dbReference type="EMBL" id="CAJFCJ010000001">
    <property type="protein sequence ID" value="CAD5111012.1"/>
    <property type="molecule type" value="Genomic_DNA"/>
</dbReference>
<dbReference type="Pfam" id="PF02866">
    <property type="entry name" value="Ldh_1_C"/>
    <property type="match status" value="1"/>
</dbReference>
<feature type="domain" description="Lactate/malate dehydrogenase C-terminal" evidence="4">
    <location>
        <begin position="291"/>
        <end position="465"/>
    </location>
</feature>
<dbReference type="SUPFAM" id="SSF56327">
    <property type="entry name" value="LDH C-terminal domain-like"/>
    <property type="match status" value="1"/>
</dbReference>
<dbReference type="Proteomes" id="UP000549394">
    <property type="component" value="Unassembled WGS sequence"/>
</dbReference>
<dbReference type="AlphaFoldDB" id="A0A7I8V498"/>
<evidence type="ECO:0000313" key="5">
    <source>
        <dbReference type="EMBL" id="CAD5111012.1"/>
    </source>
</evidence>
<dbReference type="InterPro" id="IPR036291">
    <property type="entry name" value="NAD(P)-bd_dom_sf"/>
</dbReference>
<gene>
    <name evidence="5" type="ORF">DGYR_LOCUS361</name>
</gene>
<keyword evidence="2" id="KW-0560">Oxidoreductase</keyword>
<comment type="similarity">
    <text evidence="1">Belongs to the LDH/MDH superfamily. MDH type 2 family.</text>
</comment>
<name>A0A7I8V498_9ANNE</name>
<feature type="compositionally biased region" description="Acidic residues" evidence="3">
    <location>
        <begin position="508"/>
        <end position="530"/>
    </location>
</feature>
<reference evidence="5 6" key="1">
    <citation type="submission" date="2020-08" db="EMBL/GenBank/DDBJ databases">
        <authorList>
            <person name="Hejnol A."/>
        </authorList>
    </citation>
    <scope>NUCLEOTIDE SEQUENCE [LARGE SCALE GENOMIC DNA]</scope>
</reference>
<dbReference type="GO" id="GO:0006108">
    <property type="term" value="P:malate metabolic process"/>
    <property type="evidence" value="ECO:0007669"/>
    <property type="project" value="InterPro"/>
</dbReference>
<feature type="region of interest" description="Disordered" evidence="3">
    <location>
        <begin position="464"/>
        <end position="561"/>
    </location>
</feature>
<evidence type="ECO:0000256" key="2">
    <source>
        <dbReference type="ARBA" id="ARBA00023002"/>
    </source>
</evidence>
<comment type="caution">
    <text evidence="5">The sequence shown here is derived from an EMBL/GenBank/DDBJ whole genome shotgun (WGS) entry which is preliminary data.</text>
</comment>
<dbReference type="SUPFAM" id="SSF51735">
    <property type="entry name" value="NAD(P)-binding Rossmann-fold domains"/>
    <property type="match status" value="1"/>
</dbReference>
<proteinExistence type="inferred from homology"/>
<dbReference type="GO" id="GO:0016616">
    <property type="term" value="F:oxidoreductase activity, acting on the CH-OH group of donors, NAD or NADP as acceptor"/>
    <property type="evidence" value="ECO:0007669"/>
    <property type="project" value="InterPro"/>
</dbReference>
<feature type="compositionally biased region" description="Basic and acidic residues" evidence="3">
    <location>
        <begin position="498"/>
        <end position="507"/>
    </location>
</feature>
<evidence type="ECO:0000256" key="3">
    <source>
        <dbReference type="SAM" id="MobiDB-lite"/>
    </source>
</evidence>
<dbReference type="Gene3D" id="3.40.50.720">
    <property type="entry name" value="NAD(P)-binding Rossmann-like Domain"/>
    <property type="match status" value="1"/>
</dbReference>
<evidence type="ECO:0000256" key="1">
    <source>
        <dbReference type="ARBA" id="ARBA00009613"/>
    </source>
</evidence>
<protein>
    <submittedName>
        <fullName evidence="5">DgyrCDS364</fullName>
    </submittedName>
</protein>
<evidence type="ECO:0000313" key="6">
    <source>
        <dbReference type="Proteomes" id="UP000549394"/>
    </source>
</evidence>
<sequence length="561" mass="63742">MAKIVIAGKANCPYYAKCELLADKLQDSLPSFKLHKIVIAPDKWNSWIESTCSQMKFDWSLSKKGPIVWRELVDRGGKGLLIGGTNEFQEYARGYYDLKSHILSDLSRKIAEENLNTKTQDDLDEASRLAAIQPLEICISNATSGLAYGIICALCSSRIFGKEEIAIRLLGGDDQEDQLNGIGMEMQDLASTNLRRYSIFLNDRAKAFKDAKIIILTDNLVKGDEEEELDYNKRIMDYYTELGGYLNENSHADAKVLVSGNVPINLATRTLILNCPNLNKDRIVGVARVKENRAKFYLAEKLGVNTAHIADVVTWGNLNGTCYIDTTKAKVFRHDGAIWGPNDFFRSVPELVHDDKWLETDYQTLCSDRNRLVNDKLGRQGDLSVSAALVDLLCDWWRGSADGRIYSVAVWNKDSAYNLPDDLVITLPLIFDPKGLWSIVKDFNMDELKRTKILDICKELREEFDPTPKPRTPEILEEKSEEIEEAKEDKEEKDEEVEVTKEEKKEDETEENQAIVEEEEPKQEVEEELEKENKRPTTSEKPSLSKIEEETNGEEPLDPTR</sequence>
<dbReference type="GO" id="GO:0016615">
    <property type="term" value="F:malate dehydrogenase activity"/>
    <property type="evidence" value="ECO:0007669"/>
    <property type="project" value="InterPro"/>
</dbReference>
<feature type="compositionally biased region" description="Acidic residues" evidence="3">
    <location>
        <begin position="550"/>
        <end position="561"/>
    </location>
</feature>
<feature type="compositionally biased region" description="Acidic residues" evidence="3">
    <location>
        <begin position="479"/>
        <end position="497"/>
    </location>
</feature>
<organism evidence="5 6">
    <name type="scientific">Dimorphilus gyrociliatus</name>
    <dbReference type="NCBI Taxonomy" id="2664684"/>
    <lineage>
        <taxon>Eukaryota</taxon>
        <taxon>Metazoa</taxon>
        <taxon>Spiralia</taxon>
        <taxon>Lophotrochozoa</taxon>
        <taxon>Annelida</taxon>
        <taxon>Polychaeta</taxon>
        <taxon>Polychaeta incertae sedis</taxon>
        <taxon>Dinophilidae</taxon>
        <taxon>Dimorphilus</taxon>
    </lineage>
</organism>
<dbReference type="InterPro" id="IPR010945">
    <property type="entry name" value="Malate_DH_type2"/>
</dbReference>